<dbReference type="EMBL" id="JAGMWT010000003">
    <property type="protein sequence ID" value="KAH7132138.1"/>
    <property type="molecule type" value="Genomic_DNA"/>
</dbReference>
<feature type="compositionally biased region" description="Basic residues" evidence="13">
    <location>
        <begin position="1078"/>
        <end position="1094"/>
    </location>
</feature>
<keyword evidence="8" id="KW-0479">Metal-binding</keyword>
<dbReference type="InterPro" id="IPR041888">
    <property type="entry name" value="RING-HC_ZNF598/HEL2"/>
</dbReference>
<feature type="region of interest" description="Disordered" evidence="13">
    <location>
        <begin position="1041"/>
        <end position="1094"/>
    </location>
</feature>
<evidence type="ECO:0000256" key="4">
    <source>
        <dbReference type="ARBA" id="ARBA00012483"/>
    </source>
</evidence>
<dbReference type="Gene3D" id="3.30.40.10">
    <property type="entry name" value="Zinc/RING finger domain, C3HC4 (zinc finger)"/>
    <property type="match status" value="1"/>
</dbReference>
<keyword evidence="5" id="KW-0963">Cytoplasm</keyword>
<evidence type="ECO:0000256" key="13">
    <source>
        <dbReference type="SAM" id="MobiDB-lite"/>
    </source>
</evidence>
<dbReference type="PROSITE" id="PS00028">
    <property type="entry name" value="ZINC_FINGER_C2H2_1"/>
    <property type="match status" value="2"/>
</dbReference>
<feature type="compositionally biased region" description="Gly residues" evidence="13">
    <location>
        <begin position="309"/>
        <end position="320"/>
    </location>
</feature>
<evidence type="ECO:0000256" key="6">
    <source>
        <dbReference type="ARBA" id="ARBA00022553"/>
    </source>
</evidence>
<evidence type="ECO:0000256" key="10">
    <source>
        <dbReference type="ARBA" id="ARBA00022833"/>
    </source>
</evidence>
<dbReference type="GO" id="GO:0043022">
    <property type="term" value="F:ribosome binding"/>
    <property type="evidence" value="ECO:0007669"/>
    <property type="project" value="TreeGrafter"/>
</dbReference>
<comment type="catalytic activity">
    <reaction evidence="1">
        <text>S-ubiquitinyl-[E2 ubiquitin-conjugating enzyme]-L-cysteine + [acceptor protein]-L-lysine = [E2 ubiquitin-conjugating enzyme]-L-cysteine + N(6)-ubiquitinyl-[acceptor protein]-L-lysine.</text>
        <dbReference type="EC" id="2.3.2.27"/>
    </reaction>
</comment>
<feature type="region of interest" description="Disordered" evidence="13">
    <location>
        <begin position="290"/>
        <end position="386"/>
    </location>
</feature>
<comment type="pathway">
    <text evidence="3">Protein modification; protein ubiquitination.</text>
</comment>
<protein>
    <recommendedName>
        <fullName evidence="4">RING-type E3 ubiquitin transferase</fullName>
        <ecNumber evidence="4">2.3.2.27</ecNumber>
    </recommendedName>
</protein>
<feature type="region of interest" description="Disordered" evidence="13">
    <location>
        <begin position="686"/>
        <end position="723"/>
    </location>
</feature>
<keyword evidence="6" id="KW-0597">Phosphoprotein</keyword>
<evidence type="ECO:0000256" key="12">
    <source>
        <dbReference type="PROSITE-ProRule" id="PRU00175"/>
    </source>
</evidence>
<feature type="compositionally biased region" description="Polar residues" evidence="13">
    <location>
        <begin position="326"/>
        <end position="336"/>
    </location>
</feature>
<dbReference type="Pfam" id="PF23230">
    <property type="entry name" value="zf-C2H2_13"/>
    <property type="match status" value="1"/>
</dbReference>
<dbReference type="GO" id="GO:0016567">
    <property type="term" value="P:protein ubiquitination"/>
    <property type="evidence" value="ECO:0007669"/>
    <property type="project" value="TreeGrafter"/>
</dbReference>
<evidence type="ECO:0000313" key="15">
    <source>
        <dbReference type="EMBL" id="KAH7132138.1"/>
    </source>
</evidence>
<dbReference type="InterPro" id="IPR056437">
    <property type="entry name" value="Znf-C2H2_ZNF598/HEL2"/>
</dbReference>
<evidence type="ECO:0000256" key="3">
    <source>
        <dbReference type="ARBA" id="ARBA00004906"/>
    </source>
</evidence>
<proteinExistence type="inferred from homology"/>
<dbReference type="OrthoDB" id="3838338at2759"/>
<organism evidence="15 16">
    <name type="scientific">Dendryphion nanum</name>
    <dbReference type="NCBI Taxonomy" id="256645"/>
    <lineage>
        <taxon>Eukaryota</taxon>
        <taxon>Fungi</taxon>
        <taxon>Dikarya</taxon>
        <taxon>Ascomycota</taxon>
        <taxon>Pezizomycotina</taxon>
        <taxon>Dothideomycetes</taxon>
        <taxon>Pleosporomycetidae</taxon>
        <taxon>Pleosporales</taxon>
        <taxon>Torulaceae</taxon>
        <taxon>Dendryphion</taxon>
    </lineage>
</organism>
<feature type="compositionally biased region" description="Basic and acidic residues" evidence="13">
    <location>
        <begin position="693"/>
        <end position="712"/>
    </location>
</feature>
<gene>
    <name evidence="15" type="ORF">B0J11DRAFT_427166</name>
</gene>
<dbReference type="InterPro" id="IPR001841">
    <property type="entry name" value="Znf_RING"/>
</dbReference>
<evidence type="ECO:0000256" key="11">
    <source>
        <dbReference type="ARBA" id="ARBA00035113"/>
    </source>
</evidence>
<dbReference type="SUPFAM" id="SSF57850">
    <property type="entry name" value="RING/U-box"/>
    <property type="match status" value="1"/>
</dbReference>
<feature type="compositionally biased region" description="Polar residues" evidence="13">
    <location>
        <begin position="741"/>
        <end position="760"/>
    </location>
</feature>
<evidence type="ECO:0000256" key="5">
    <source>
        <dbReference type="ARBA" id="ARBA00022490"/>
    </source>
</evidence>
<dbReference type="InterPro" id="IPR044288">
    <property type="entry name" value="ZNF598/HEL2"/>
</dbReference>
<feature type="compositionally biased region" description="Low complexity" evidence="13">
    <location>
        <begin position="993"/>
        <end position="1006"/>
    </location>
</feature>
<dbReference type="InterPro" id="IPR040453">
    <property type="entry name" value="Mnd1_HTH"/>
</dbReference>
<dbReference type="GO" id="GO:0072344">
    <property type="term" value="P:rescue of stalled ribosome"/>
    <property type="evidence" value="ECO:0007669"/>
    <property type="project" value="InterPro"/>
</dbReference>
<feature type="domain" description="RING-type" evidence="14">
    <location>
        <begin position="419"/>
        <end position="459"/>
    </location>
</feature>
<dbReference type="PANTHER" id="PTHR22938">
    <property type="entry name" value="ZINC FINGER PROTEIN 598"/>
    <property type="match status" value="1"/>
</dbReference>
<keyword evidence="7" id="KW-0808">Transferase</keyword>
<feature type="non-terminal residue" evidence="15">
    <location>
        <position position="1"/>
    </location>
</feature>
<dbReference type="SMART" id="SM00355">
    <property type="entry name" value="ZnF_C2H2"/>
    <property type="match status" value="4"/>
</dbReference>
<dbReference type="EC" id="2.3.2.27" evidence="4"/>
<feature type="compositionally biased region" description="Low complexity" evidence="13">
    <location>
        <begin position="772"/>
        <end position="793"/>
    </location>
</feature>
<evidence type="ECO:0000313" key="16">
    <source>
        <dbReference type="Proteomes" id="UP000700596"/>
    </source>
</evidence>
<dbReference type="Proteomes" id="UP000700596">
    <property type="component" value="Unassembled WGS sequence"/>
</dbReference>
<evidence type="ECO:0000256" key="7">
    <source>
        <dbReference type="ARBA" id="ARBA00022679"/>
    </source>
</evidence>
<feature type="compositionally biased region" description="Polar residues" evidence="13">
    <location>
        <begin position="931"/>
        <end position="967"/>
    </location>
</feature>
<dbReference type="GO" id="GO:0008270">
    <property type="term" value="F:zinc ion binding"/>
    <property type="evidence" value="ECO:0007669"/>
    <property type="project" value="UniProtKB-KW"/>
</dbReference>
<dbReference type="PROSITE" id="PS50089">
    <property type="entry name" value="ZF_RING_2"/>
    <property type="match status" value="1"/>
</dbReference>
<evidence type="ECO:0000256" key="9">
    <source>
        <dbReference type="ARBA" id="ARBA00022771"/>
    </source>
</evidence>
<accession>A0A9P9IR67</accession>
<evidence type="ECO:0000256" key="8">
    <source>
        <dbReference type="ARBA" id="ARBA00022723"/>
    </source>
</evidence>
<dbReference type="PANTHER" id="PTHR22938:SF0">
    <property type="entry name" value="E3 UBIQUITIN-PROTEIN LIGASE ZNF598"/>
    <property type="match status" value="1"/>
</dbReference>
<name>A0A9P9IR67_9PLEO</name>
<sequence>QAPKVSTNAAKQALVLAWFHKTAAAHSIRDLEKALPSIASINGMQVKDYLQALSDDSKIRVEKIGSGNWYWSFPSDEKKVKEAALDKAQDEHNKAAATANELQAKVDEAGAARGEDEEMLMGTGGDRKTCIKKHADLVKELEALRVDLAAYSEHDPIEMDKKKQEVQTLRAETESYTDKILSMEGWLKEHMGGDREQMDMMMRMCYGEEFDEEEGETSHPESLQMTIPPNLARSGLRVACAQDFSGGATDQSGNPRPSPIVLAKFLPFYKALSFPTFNPHRRTVPLMASNTETSSTQETSSGPASPARRGGGGRGRGRGAFRGLQSADNAQENPNSRGRGRGGQRGDIRGRGGRDGAGNRGGRPSEKDTGKAPVVEADPGEDYPEVPRRMRMKRVTDHIATVAKPELPPAEDDDDSEVCFICASPVKHTAVAPCNHRTCHICSLRLRALYKTKTCAHCRTESDHVVFTDNPTKDFNDFADTDFFKSDDNLGIRFENVETFEDTLLLLQYNCPDAECDVACLGWPDLHRHVKTLHKKSMCDLCTRNKKVFTHEHELFTPAELGKHRKFGDDNPGAIDQSGFKGHPECGFCKERFYGDDELFTHCRDKHERCHICDRRDSGRKQQYFVDYNSLEVHFRKDHFLCPDSECLEKKFVVFDSEMDLKAHQLEVHPNGLSKDALRDARRVDMSGFQYRAPHEPERGGRRGRGRGRDPNSEPLPASSAQPMTRAELAYQRQMAIQNTQSATGRSFGGQLTTTPTPSEAFTARPSPSAGTPSTVTATRPTTTTEPNSNTRSAPAPVPANTAPQTPADLARQVRHNAVIERVANLVGNDQTKMGEFRTQVSAYRASKTTATELIEGFFALFDTSSTELGKVIRELADIFEVASKKDNLLKAWNDWRAINEDYPSLPGMATAMSLSGGPAAHGGSRVLKLKSSTAQSSRSKVNRQASWATASSSNPFPALPTASSSRIGAKPGQTPWATSSSGARNSPLPSRATTSTATSTSTGTKARVNAGLSDAFPALPAAPKPTSTIFSPGYTGAGLRRDHGGRNMAVNAWTGGSGATTPQEEEGSAGEFGGGGNKKKGNKNKKQTLFHFG</sequence>
<dbReference type="GO" id="GO:0061630">
    <property type="term" value="F:ubiquitin protein ligase activity"/>
    <property type="evidence" value="ECO:0007669"/>
    <property type="project" value="UniProtKB-EC"/>
</dbReference>
<reference evidence="15" key="1">
    <citation type="journal article" date="2021" name="Nat. Commun.">
        <title>Genetic determinants of endophytism in the Arabidopsis root mycobiome.</title>
        <authorList>
            <person name="Mesny F."/>
            <person name="Miyauchi S."/>
            <person name="Thiergart T."/>
            <person name="Pickel B."/>
            <person name="Atanasova L."/>
            <person name="Karlsson M."/>
            <person name="Huettel B."/>
            <person name="Barry K.W."/>
            <person name="Haridas S."/>
            <person name="Chen C."/>
            <person name="Bauer D."/>
            <person name="Andreopoulos W."/>
            <person name="Pangilinan J."/>
            <person name="LaButti K."/>
            <person name="Riley R."/>
            <person name="Lipzen A."/>
            <person name="Clum A."/>
            <person name="Drula E."/>
            <person name="Henrissat B."/>
            <person name="Kohler A."/>
            <person name="Grigoriev I.V."/>
            <person name="Martin F.M."/>
            <person name="Hacquard S."/>
        </authorList>
    </citation>
    <scope>NUCLEOTIDE SEQUENCE</scope>
    <source>
        <strain evidence="15">MPI-CAGE-CH-0243</strain>
    </source>
</reference>
<dbReference type="InterPro" id="IPR057634">
    <property type="entry name" value="PAH_ZNF598/HEL2"/>
</dbReference>
<dbReference type="Pfam" id="PF03962">
    <property type="entry name" value="Mnd1"/>
    <property type="match status" value="1"/>
</dbReference>
<feature type="compositionally biased region" description="Low complexity" evidence="13">
    <location>
        <begin position="291"/>
        <end position="308"/>
    </location>
</feature>
<feature type="region of interest" description="Disordered" evidence="13">
    <location>
        <begin position="917"/>
        <end position="1006"/>
    </location>
</feature>
<dbReference type="GO" id="GO:0005737">
    <property type="term" value="C:cytoplasm"/>
    <property type="evidence" value="ECO:0007669"/>
    <property type="project" value="UniProtKB-SubCell"/>
</dbReference>
<dbReference type="Pfam" id="PF23202">
    <property type="entry name" value="PAH_ZNF598"/>
    <property type="match status" value="1"/>
</dbReference>
<feature type="region of interest" description="Disordered" evidence="13">
    <location>
        <begin position="741"/>
        <end position="805"/>
    </location>
</feature>
<comment type="subcellular location">
    <subcellularLocation>
        <location evidence="2">Cytoplasm</location>
    </subcellularLocation>
</comment>
<dbReference type="Pfam" id="PF25447">
    <property type="entry name" value="RING_ZNF598"/>
    <property type="match status" value="1"/>
</dbReference>
<dbReference type="InterPro" id="IPR013083">
    <property type="entry name" value="Znf_RING/FYVE/PHD"/>
</dbReference>
<evidence type="ECO:0000256" key="1">
    <source>
        <dbReference type="ARBA" id="ARBA00000900"/>
    </source>
</evidence>
<keyword evidence="16" id="KW-1185">Reference proteome</keyword>
<keyword evidence="10" id="KW-0862">Zinc</keyword>
<dbReference type="AlphaFoldDB" id="A0A9P9IR67"/>
<feature type="compositionally biased region" description="Basic and acidic residues" evidence="13">
    <location>
        <begin position="344"/>
        <end position="354"/>
    </location>
</feature>
<comment type="caution">
    <text evidence="15">The sequence shown here is derived from an EMBL/GenBank/DDBJ whole genome shotgun (WGS) entry which is preliminary data.</text>
</comment>
<keyword evidence="9 12" id="KW-0863">Zinc-finger</keyword>
<feature type="compositionally biased region" description="Polar residues" evidence="13">
    <location>
        <begin position="976"/>
        <end position="989"/>
    </location>
</feature>
<evidence type="ECO:0000256" key="2">
    <source>
        <dbReference type="ARBA" id="ARBA00004496"/>
    </source>
</evidence>
<evidence type="ECO:0000259" key="14">
    <source>
        <dbReference type="PROSITE" id="PS50089"/>
    </source>
</evidence>
<comment type="similarity">
    <text evidence="11">Belongs to the ZNF598/HEL2 family.</text>
</comment>
<dbReference type="InterPro" id="IPR013087">
    <property type="entry name" value="Znf_C2H2_type"/>
</dbReference>
<dbReference type="CDD" id="cd16615">
    <property type="entry name" value="RING-HC_ZNF598"/>
    <property type="match status" value="1"/>
</dbReference>